<keyword evidence="12" id="KW-1185">Reference proteome</keyword>
<keyword evidence="3" id="KW-0597">Phosphoprotein</keyword>
<dbReference type="SUPFAM" id="SSF55874">
    <property type="entry name" value="ATPase domain of HSP90 chaperone/DNA topoisomerase II/histidine kinase"/>
    <property type="match status" value="1"/>
</dbReference>
<evidence type="ECO:0000256" key="2">
    <source>
        <dbReference type="ARBA" id="ARBA00012438"/>
    </source>
</evidence>
<feature type="transmembrane region" description="Helical" evidence="9">
    <location>
        <begin position="59"/>
        <end position="87"/>
    </location>
</feature>
<dbReference type="Gene3D" id="3.30.565.10">
    <property type="entry name" value="Histidine kinase-like ATPase, C-terminal domain"/>
    <property type="match status" value="1"/>
</dbReference>
<keyword evidence="4" id="KW-0808">Transferase</keyword>
<dbReference type="CDD" id="cd16917">
    <property type="entry name" value="HATPase_UhpB-NarQ-NarX-like"/>
    <property type="match status" value="1"/>
</dbReference>
<evidence type="ECO:0000313" key="12">
    <source>
        <dbReference type="Proteomes" id="UP000435177"/>
    </source>
</evidence>
<keyword evidence="9" id="KW-0472">Membrane</keyword>
<keyword evidence="5" id="KW-0547">Nucleotide-binding</keyword>
<evidence type="ECO:0000256" key="1">
    <source>
        <dbReference type="ARBA" id="ARBA00000085"/>
    </source>
</evidence>
<evidence type="ECO:0000256" key="6">
    <source>
        <dbReference type="ARBA" id="ARBA00022777"/>
    </source>
</evidence>
<dbReference type="Proteomes" id="UP000435177">
    <property type="component" value="Unassembled WGS sequence"/>
</dbReference>
<evidence type="ECO:0000313" key="11">
    <source>
        <dbReference type="EMBL" id="MUG66408.1"/>
    </source>
</evidence>
<feature type="transmembrane region" description="Helical" evidence="9">
    <location>
        <begin position="35"/>
        <end position="53"/>
    </location>
</feature>
<proteinExistence type="predicted"/>
<protein>
    <recommendedName>
        <fullName evidence="2">histidine kinase</fullName>
        <ecNumber evidence="2">2.7.13.3</ecNumber>
    </recommendedName>
</protein>
<dbReference type="InterPro" id="IPR036890">
    <property type="entry name" value="HATPase_C_sf"/>
</dbReference>
<keyword evidence="6 11" id="KW-0418">Kinase</keyword>
<dbReference type="InterPro" id="IPR050482">
    <property type="entry name" value="Sensor_HK_TwoCompSys"/>
</dbReference>
<evidence type="ECO:0000256" key="8">
    <source>
        <dbReference type="ARBA" id="ARBA00023012"/>
    </source>
</evidence>
<feature type="transmembrane region" description="Helical" evidence="9">
    <location>
        <begin position="6"/>
        <end position="28"/>
    </location>
</feature>
<reference evidence="11 12" key="1">
    <citation type="submission" date="2019-11" db="EMBL/GenBank/DDBJ databases">
        <title>Draft genome sequences of five Paenibacillus species of dairy origin.</title>
        <authorList>
            <person name="Olajide A.M."/>
            <person name="Chen S."/>
            <person name="Lapointe G."/>
        </authorList>
    </citation>
    <scope>NUCLEOTIDE SEQUENCE [LARGE SCALE GENOMIC DNA]</scope>
    <source>
        <strain evidence="11 12">3CS1</strain>
    </source>
</reference>
<comment type="caution">
    <text evidence="11">The sequence shown here is derived from an EMBL/GenBank/DDBJ whole genome shotgun (WGS) entry which is preliminary data.</text>
</comment>
<accession>A0ABW9SZG1</accession>
<name>A0ABW9SZG1_9BACL</name>
<keyword evidence="8" id="KW-0902">Two-component regulatory system</keyword>
<keyword evidence="7" id="KW-0067">ATP-binding</keyword>
<sequence>MKHNQLELWIISLKVMMLLYAVVSYFMSGAVVSPWMTLFILIYVSLNISFHLIGRYLKLVMIACSIAVLVVFHYALYPLLVVLIPVNLYELAAQLFRNHWLRAAIVFIPLVVLPNEWLLDYGLFAALGFVFLTMLNIYESKVQYLSDETDRMRNDIHQLTVRLAQNEEFMRQAEHAYKLEERNRLSQEVHDQIGHSMTGALIQMEAAKRLMDNDPAKTAELLQNAIHISKEGIERIRLVLKNMKPLTEQLGLRRMKRLTEQFSATQPIRIFLTHEGNLDRIAPIHWKIFEENMMESLTNTMKYAQASVVTVHIQVLNTMIKCMVSDNGNGERQVIKGMGVIGMEERASTIGGTVIVDGSGGFSVTTLIPYKKCEESHGEG</sequence>
<keyword evidence="9" id="KW-0812">Transmembrane</keyword>
<evidence type="ECO:0000256" key="4">
    <source>
        <dbReference type="ARBA" id="ARBA00022679"/>
    </source>
</evidence>
<feature type="transmembrane region" description="Helical" evidence="9">
    <location>
        <begin position="121"/>
        <end position="138"/>
    </location>
</feature>
<dbReference type="PANTHER" id="PTHR24421">
    <property type="entry name" value="NITRATE/NITRITE SENSOR PROTEIN NARX-RELATED"/>
    <property type="match status" value="1"/>
</dbReference>
<dbReference type="Pfam" id="PF07730">
    <property type="entry name" value="HisKA_3"/>
    <property type="match status" value="1"/>
</dbReference>
<feature type="domain" description="Signal transduction histidine kinase subgroup 3 dimerisation and phosphoacceptor" evidence="10">
    <location>
        <begin position="181"/>
        <end position="246"/>
    </location>
</feature>
<dbReference type="GO" id="GO:0016301">
    <property type="term" value="F:kinase activity"/>
    <property type="evidence" value="ECO:0007669"/>
    <property type="project" value="UniProtKB-KW"/>
</dbReference>
<evidence type="ECO:0000256" key="3">
    <source>
        <dbReference type="ARBA" id="ARBA00022553"/>
    </source>
</evidence>
<organism evidence="11 12">
    <name type="scientific">Paenibacillus campinasensis</name>
    <dbReference type="NCBI Taxonomy" id="66347"/>
    <lineage>
        <taxon>Bacteria</taxon>
        <taxon>Bacillati</taxon>
        <taxon>Bacillota</taxon>
        <taxon>Bacilli</taxon>
        <taxon>Bacillales</taxon>
        <taxon>Paenibacillaceae</taxon>
        <taxon>Paenibacillus</taxon>
    </lineage>
</organism>
<dbReference type="EMBL" id="WOAA01000007">
    <property type="protein sequence ID" value="MUG66408.1"/>
    <property type="molecule type" value="Genomic_DNA"/>
</dbReference>
<keyword evidence="9" id="KW-1133">Transmembrane helix</keyword>
<dbReference type="PANTHER" id="PTHR24421:SF10">
    <property type="entry name" value="NITRATE_NITRITE SENSOR PROTEIN NARQ"/>
    <property type="match status" value="1"/>
</dbReference>
<evidence type="ECO:0000256" key="7">
    <source>
        <dbReference type="ARBA" id="ARBA00022840"/>
    </source>
</evidence>
<evidence type="ECO:0000259" key="10">
    <source>
        <dbReference type="Pfam" id="PF07730"/>
    </source>
</evidence>
<evidence type="ECO:0000256" key="9">
    <source>
        <dbReference type="SAM" id="Phobius"/>
    </source>
</evidence>
<dbReference type="EC" id="2.7.13.3" evidence="2"/>
<dbReference type="RefSeq" id="WP_155618009.1">
    <property type="nucleotide sequence ID" value="NZ_WOAA01000007.1"/>
</dbReference>
<evidence type="ECO:0000256" key="5">
    <source>
        <dbReference type="ARBA" id="ARBA00022741"/>
    </source>
</evidence>
<dbReference type="InterPro" id="IPR011712">
    <property type="entry name" value="Sig_transdc_His_kin_sub3_dim/P"/>
</dbReference>
<dbReference type="Gene3D" id="1.20.5.1930">
    <property type="match status" value="1"/>
</dbReference>
<gene>
    <name evidence="11" type="ORF">GNP94_10405</name>
</gene>
<comment type="catalytic activity">
    <reaction evidence="1">
        <text>ATP + protein L-histidine = ADP + protein N-phospho-L-histidine.</text>
        <dbReference type="EC" id="2.7.13.3"/>
    </reaction>
</comment>